<evidence type="ECO:0000313" key="1">
    <source>
        <dbReference type="EMBL" id="KAF5186832.1"/>
    </source>
</evidence>
<reference evidence="1 2" key="1">
    <citation type="submission" date="2020-06" db="EMBL/GenBank/DDBJ databases">
        <title>Transcriptomic and genomic resources for Thalictrum thalictroides and T. hernandezii: Facilitating candidate gene discovery in an emerging model plant lineage.</title>
        <authorList>
            <person name="Arias T."/>
            <person name="Riano-Pachon D.M."/>
            <person name="Di Stilio V.S."/>
        </authorList>
    </citation>
    <scope>NUCLEOTIDE SEQUENCE [LARGE SCALE GENOMIC DNA]</scope>
    <source>
        <strain evidence="2">cv. WT478/WT964</strain>
        <tissue evidence="1">Leaves</tissue>
    </source>
</reference>
<sequence>MQNGDCHLLAPTDNTRALWEVIMATTTDNLDQSDEAHKNGNALQTNVTFRDKVSLQCQWLKPTQGWITLNSDGSFTDEGHKLEGCSGDEEGNVMTIGYIELEAIAKGLRCFRRIPAKLHPILTGYVNLHGGLRGL</sequence>
<gene>
    <name evidence="1" type="ORF">FRX31_023581</name>
</gene>
<organism evidence="1 2">
    <name type="scientific">Thalictrum thalictroides</name>
    <name type="common">Rue-anemone</name>
    <name type="synonym">Anemone thalictroides</name>
    <dbReference type="NCBI Taxonomy" id="46969"/>
    <lineage>
        <taxon>Eukaryota</taxon>
        <taxon>Viridiplantae</taxon>
        <taxon>Streptophyta</taxon>
        <taxon>Embryophyta</taxon>
        <taxon>Tracheophyta</taxon>
        <taxon>Spermatophyta</taxon>
        <taxon>Magnoliopsida</taxon>
        <taxon>Ranunculales</taxon>
        <taxon>Ranunculaceae</taxon>
        <taxon>Thalictroideae</taxon>
        <taxon>Thalictrum</taxon>
    </lineage>
</organism>
<keyword evidence="2" id="KW-1185">Reference proteome</keyword>
<dbReference type="EMBL" id="JABWDY010028788">
    <property type="protein sequence ID" value="KAF5186832.1"/>
    <property type="molecule type" value="Genomic_DNA"/>
</dbReference>
<name>A0A7J6VR33_THATH</name>
<dbReference type="AlphaFoldDB" id="A0A7J6VR33"/>
<protein>
    <submittedName>
        <fullName evidence="1">Uncharacterized protein</fullName>
    </submittedName>
</protein>
<accession>A0A7J6VR33</accession>
<dbReference type="Proteomes" id="UP000554482">
    <property type="component" value="Unassembled WGS sequence"/>
</dbReference>
<proteinExistence type="predicted"/>
<comment type="caution">
    <text evidence="1">The sequence shown here is derived from an EMBL/GenBank/DDBJ whole genome shotgun (WGS) entry which is preliminary data.</text>
</comment>
<evidence type="ECO:0000313" key="2">
    <source>
        <dbReference type="Proteomes" id="UP000554482"/>
    </source>
</evidence>